<evidence type="ECO:0000313" key="3">
    <source>
        <dbReference type="Proteomes" id="UP000199439"/>
    </source>
</evidence>
<feature type="transmembrane region" description="Helical" evidence="1">
    <location>
        <begin position="117"/>
        <end position="137"/>
    </location>
</feature>
<dbReference type="PANTHER" id="PTHR40115:SF1">
    <property type="entry name" value="INNER MEMBRANE PROTEIN WITH PEPSY TM HELIX"/>
    <property type="match status" value="1"/>
</dbReference>
<dbReference type="OrthoDB" id="6330679at2"/>
<keyword evidence="1" id="KW-0812">Transmembrane</keyword>
<evidence type="ECO:0000256" key="1">
    <source>
        <dbReference type="SAM" id="Phobius"/>
    </source>
</evidence>
<keyword evidence="1" id="KW-0472">Membrane</keyword>
<dbReference type="STRING" id="870482.SAMN04487987_11167"/>
<organism evidence="2 3">
    <name type="scientific">Algibacter pectinivorans</name>
    <dbReference type="NCBI Taxonomy" id="870482"/>
    <lineage>
        <taxon>Bacteria</taxon>
        <taxon>Pseudomonadati</taxon>
        <taxon>Bacteroidota</taxon>
        <taxon>Flavobacteriia</taxon>
        <taxon>Flavobacteriales</taxon>
        <taxon>Flavobacteriaceae</taxon>
        <taxon>Algibacter</taxon>
    </lineage>
</organism>
<evidence type="ECO:0000313" key="2">
    <source>
        <dbReference type="EMBL" id="SFD37805.1"/>
    </source>
</evidence>
<evidence type="ECO:0008006" key="4">
    <source>
        <dbReference type="Google" id="ProtNLM"/>
    </source>
</evidence>
<gene>
    <name evidence="2" type="ORF">SAMN04487987_11167</name>
</gene>
<reference evidence="3" key="1">
    <citation type="submission" date="2016-10" db="EMBL/GenBank/DDBJ databases">
        <authorList>
            <person name="Varghese N."/>
            <person name="Submissions S."/>
        </authorList>
    </citation>
    <scope>NUCLEOTIDE SEQUENCE [LARGE SCALE GENOMIC DNA]</scope>
    <source>
        <strain evidence="3">DSM 25730</strain>
    </source>
</reference>
<dbReference type="PANTHER" id="PTHR40115">
    <property type="entry name" value="INNER MEMBRANE PROTEIN WITH PEPSY TM HELIX"/>
    <property type="match status" value="1"/>
</dbReference>
<protein>
    <recommendedName>
        <fullName evidence="4">PepSY-associated TM region</fullName>
    </recommendedName>
</protein>
<feature type="transmembrane region" description="Helical" evidence="1">
    <location>
        <begin position="149"/>
        <end position="165"/>
    </location>
</feature>
<name>A0A1I1RU72_9FLAO</name>
<keyword evidence="3" id="KW-1185">Reference proteome</keyword>
<dbReference type="AlphaFoldDB" id="A0A1I1RU72"/>
<accession>A0A1I1RU72</accession>
<sequence length="166" mass="19222">MTRKWMRIIHRYLGFFLIGVMIVYSLSGIVLIFRNTDFLKSETAVEKTIKPNLSGEALGRALKIRRFKAEKTEGDLVLFKNGQYNKTTGLAKYTTKELPYVLDRMTHLHKATSAQPLFYLNVFSGVSLFFFSISSFWMFMPKTKIFKKGLYFTAFGLVLTLIMLFI</sequence>
<dbReference type="RefSeq" id="WP_092853473.1">
    <property type="nucleotide sequence ID" value="NZ_FOMI01000011.1"/>
</dbReference>
<feature type="transmembrane region" description="Helical" evidence="1">
    <location>
        <begin position="12"/>
        <end position="33"/>
    </location>
</feature>
<keyword evidence="1" id="KW-1133">Transmembrane helix</keyword>
<proteinExistence type="predicted"/>
<dbReference type="EMBL" id="FOMI01000011">
    <property type="protein sequence ID" value="SFD37805.1"/>
    <property type="molecule type" value="Genomic_DNA"/>
</dbReference>
<dbReference type="InterPro" id="IPR032307">
    <property type="entry name" value="PepSY_TM-like_2"/>
</dbReference>
<dbReference type="Proteomes" id="UP000199439">
    <property type="component" value="Unassembled WGS sequence"/>
</dbReference>